<dbReference type="InParanoid" id="H6BP26"/>
<proteinExistence type="predicted"/>
<dbReference type="EMBL" id="JH226130">
    <property type="protein sequence ID" value="EHY53253.1"/>
    <property type="molecule type" value="Genomic_DNA"/>
</dbReference>
<feature type="region of interest" description="Disordered" evidence="1">
    <location>
        <begin position="603"/>
        <end position="708"/>
    </location>
</feature>
<dbReference type="RefSeq" id="XP_009153714.1">
    <property type="nucleotide sequence ID" value="XM_009155466.1"/>
</dbReference>
<feature type="compositionally biased region" description="Polar residues" evidence="1">
    <location>
        <begin position="494"/>
        <end position="514"/>
    </location>
</feature>
<feature type="compositionally biased region" description="Low complexity" evidence="1">
    <location>
        <begin position="670"/>
        <end position="699"/>
    </location>
</feature>
<dbReference type="HOGENOM" id="CLU_390806_0_0_1"/>
<dbReference type="OrthoDB" id="5419922at2759"/>
<reference evidence="2" key="1">
    <citation type="submission" date="2011-07" db="EMBL/GenBank/DDBJ databases">
        <title>The Genome Sequence of Exophiala (Wangiella) dermatitidis NIH/UT8656.</title>
        <authorList>
            <consortium name="The Broad Institute Genome Sequencing Platform"/>
            <person name="Cuomo C."/>
            <person name="Wang Z."/>
            <person name="Hunicke-Smith S."/>
            <person name="Szanislo P.J."/>
            <person name="Earl A."/>
            <person name="Young S.K."/>
            <person name="Zeng Q."/>
            <person name="Gargeya S."/>
            <person name="Fitzgerald M."/>
            <person name="Haas B."/>
            <person name="Abouelleil A."/>
            <person name="Alvarado L."/>
            <person name="Arachchi H.M."/>
            <person name="Berlin A."/>
            <person name="Brown A."/>
            <person name="Chapman S.B."/>
            <person name="Chen Z."/>
            <person name="Dunbar C."/>
            <person name="Freedman E."/>
            <person name="Gearin G."/>
            <person name="Gellesch M."/>
            <person name="Goldberg J."/>
            <person name="Griggs A."/>
            <person name="Gujja S."/>
            <person name="Heiman D."/>
            <person name="Howarth C."/>
            <person name="Larson L."/>
            <person name="Lui A."/>
            <person name="MacDonald P.J.P."/>
            <person name="Montmayeur A."/>
            <person name="Murphy C."/>
            <person name="Neiman D."/>
            <person name="Pearson M."/>
            <person name="Priest M."/>
            <person name="Roberts A."/>
            <person name="Saif S."/>
            <person name="Shea T."/>
            <person name="Shenoy N."/>
            <person name="Sisk P."/>
            <person name="Stolte C."/>
            <person name="Sykes S."/>
            <person name="Wortman J."/>
            <person name="Nusbaum C."/>
            <person name="Birren B."/>
        </authorList>
    </citation>
    <scope>NUCLEOTIDE SEQUENCE</scope>
    <source>
        <strain evidence="2">NIH/UT8656</strain>
    </source>
</reference>
<feature type="region of interest" description="Disordered" evidence="1">
    <location>
        <begin position="335"/>
        <end position="369"/>
    </location>
</feature>
<dbReference type="STRING" id="858893.H6BP26"/>
<dbReference type="VEuPathDB" id="FungiDB:HMPREF1120_01447"/>
<organism evidence="2 3">
    <name type="scientific">Exophiala dermatitidis (strain ATCC 34100 / CBS 525.76 / NIH/UT8656)</name>
    <name type="common">Black yeast</name>
    <name type="synonym">Wangiella dermatitidis</name>
    <dbReference type="NCBI Taxonomy" id="858893"/>
    <lineage>
        <taxon>Eukaryota</taxon>
        <taxon>Fungi</taxon>
        <taxon>Dikarya</taxon>
        <taxon>Ascomycota</taxon>
        <taxon>Pezizomycotina</taxon>
        <taxon>Eurotiomycetes</taxon>
        <taxon>Chaetothyriomycetidae</taxon>
        <taxon>Chaetothyriales</taxon>
        <taxon>Herpotrichiellaceae</taxon>
        <taxon>Exophiala</taxon>
    </lineage>
</organism>
<feature type="compositionally biased region" description="Polar residues" evidence="1">
    <location>
        <begin position="339"/>
        <end position="355"/>
    </location>
</feature>
<dbReference type="OMA" id="WVNPWRK"/>
<dbReference type="eggNOG" id="ENOG502SYKX">
    <property type="taxonomic scope" value="Eukaryota"/>
</dbReference>
<protein>
    <submittedName>
        <fullName evidence="2">Uncharacterized protein</fullName>
    </submittedName>
</protein>
<keyword evidence="3" id="KW-1185">Reference proteome</keyword>
<feature type="region of interest" description="Disordered" evidence="1">
    <location>
        <begin position="407"/>
        <end position="449"/>
    </location>
</feature>
<feature type="compositionally biased region" description="Low complexity" evidence="1">
    <location>
        <begin position="95"/>
        <end position="114"/>
    </location>
</feature>
<feature type="region of interest" description="Disordered" evidence="1">
    <location>
        <begin position="82"/>
        <end position="193"/>
    </location>
</feature>
<feature type="region of interest" description="Disordered" evidence="1">
    <location>
        <begin position="218"/>
        <end position="242"/>
    </location>
</feature>
<gene>
    <name evidence="2" type="ORF">HMPREF1120_01447</name>
</gene>
<accession>H6BP26</accession>
<dbReference type="GeneID" id="20306086"/>
<sequence length="777" mass="82561">MPLPVTKPKIPEYPRPVSPICADEIPVCDNTIIYYDGNKDVEEDPEHRAAKRRRIETYAAAYRRGESLFIATAQLKGPFDKGWKNPWAQKRRLGTRTTTAAKRSTRSSNRTTTAVNETAGARKAAVRNEGPSCAPPRKSLPPSPQIDADEAVRPESSKGNALALKREPFSATKGSTHASPSRRGKARSEENIKPEVEHWLKRNDSYMQADDAAQVSFSSPLTKKSPHPHRRTKKWESSPMQAPPLLDPLVGIVVKSLRTEGPIVSAGSQENGQHSEDLRSGVPSTKRPVTTRGLGSFSGQAEAHQEVAIPAHTAVHVNPLPAEETHVQFANIHAAPSADLTTPNSPRGSRLANSTREPRPNTLGALASPLEPTISNILDQHGGQLTTEAATDSTSLHAAVLKPSPVTKSFAASPEDRVHTNKTHSLPSAQVPAQQTLPSGPSDLSSNGEMSELQTIQALPAATEVQLTDEVAVFLDVMSEHDSATPKGGEQPKMPTTDNTPGAKSAGTTIQSFEPVTARKRAANSVRGDSHSPTNMKNCAATAARLTKTKRAKKTSFNTTSQRSPAGTSTSQGSITSAMKIAKPATALHLNQNEVKLEGKYTLADSESESESKSLEDDNDDDTGKTKTPTPCGGLGMGPGRFSKYEGGRGRLARNPDSNSNSGPKSILKPSGPLPASSSLGVRARISSVKGGESSSSSKHWQDAQPQPVKLRAMAVEAGSQSQVCTGSGDVGGSGFDLDAAIDDLGSFLGTWEAEKEAAQLGNMNHSQRSFIAGETV</sequence>
<dbReference type="Proteomes" id="UP000007304">
    <property type="component" value="Unassembled WGS sequence"/>
</dbReference>
<feature type="compositionally biased region" description="Polar residues" evidence="1">
    <location>
        <begin position="556"/>
        <end position="575"/>
    </location>
</feature>
<feature type="region of interest" description="Disordered" evidence="1">
    <location>
        <begin position="481"/>
        <end position="575"/>
    </location>
</feature>
<dbReference type="AlphaFoldDB" id="H6BP26"/>
<feature type="compositionally biased region" description="Basic residues" evidence="1">
    <location>
        <begin position="224"/>
        <end position="233"/>
    </location>
</feature>
<evidence type="ECO:0000313" key="2">
    <source>
        <dbReference type="EMBL" id="EHY53253.1"/>
    </source>
</evidence>
<evidence type="ECO:0000313" key="3">
    <source>
        <dbReference type="Proteomes" id="UP000007304"/>
    </source>
</evidence>
<name>H6BP26_EXODN</name>
<evidence type="ECO:0000256" key="1">
    <source>
        <dbReference type="SAM" id="MobiDB-lite"/>
    </source>
</evidence>
<feature type="region of interest" description="Disordered" evidence="1">
    <location>
        <begin position="264"/>
        <end position="288"/>
    </location>
</feature>
<feature type="compositionally biased region" description="Polar residues" evidence="1">
    <location>
        <begin position="423"/>
        <end position="449"/>
    </location>
</feature>